<keyword evidence="5" id="KW-0539">Nucleus</keyword>
<keyword evidence="4" id="KW-0464">Manganese</keyword>
<gene>
    <name evidence="8" type="ORF">BBAD15_g2229</name>
</gene>
<organism evidence="8 9">
    <name type="scientific">Beauveria bassiana D1-5</name>
    <dbReference type="NCBI Taxonomy" id="1245745"/>
    <lineage>
        <taxon>Eukaryota</taxon>
        <taxon>Fungi</taxon>
        <taxon>Dikarya</taxon>
        <taxon>Ascomycota</taxon>
        <taxon>Pezizomycotina</taxon>
        <taxon>Sordariomycetes</taxon>
        <taxon>Hypocreomycetidae</taxon>
        <taxon>Hypocreales</taxon>
        <taxon>Cordycipitaceae</taxon>
        <taxon>Beauveria</taxon>
    </lineage>
</organism>
<evidence type="ECO:0000313" key="8">
    <source>
        <dbReference type="EMBL" id="KGQ12022.1"/>
    </source>
</evidence>
<evidence type="ECO:0000313" key="9">
    <source>
        <dbReference type="Proteomes" id="UP000030106"/>
    </source>
</evidence>
<proteinExistence type="inferred from homology"/>
<evidence type="ECO:0000256" key="4">
    <source>
        <dbReference type="ARBA" id="ARBA00023211"/>
    </source>
</evidence>
<dbReference type="GO" id="GO:0000981">
    <property type="term" value="F:DNA-binding transcription factor activity, RNA polymerase II-specific"/>
    <property type="evidence" value="ECO:0007669"/>
    <property type="project" value="TreeGrafter"/>
</dbReference>
<dbReference type="HOGENOM" id="CLU_410475_0_0_1"/>
<evidence type="ECO:0000256" key="6">
    <source>
        <dbReference type="SAM" id="MobiDB-lite"/>
    </source>
</evidence>
<comment type="subcellular location">
    <subcellularLocation>
        <location evidence="1">Secreted</location>
    </subcellularLocation>
</comment>
<keyword evidence="3" id="KW-0964">Secreted</keyword>
<comment type="similarity">
    <text evidence="2">Belongs to the germin family.</text>
</comment>
<feature type="region of interest" description="Disordered" evidence="6">
    <location>
        <begin position="1"/>
        <end position="26"/>
    </location>
</feature>
<reference evidence="8 9" key="1">
    <citation type="submission" date="2012-10" db="EMBL/GenBank/DDBJ databases">
        <title>Genome sequencing and analysis of entomopathogenic fungi Beauveria bassiana D1-5.</title>
        <authorList>
            <person name="Li Q."/>
            <person name="Wang L."/>
            <person name="Zhang Z."/>
            <person name="Wang Q."/>
            <person name="Ren J."/>
            <person name="Wang M."/>
            <person name="Xu W."/>
            <person name="Wang J."/>
            <person name="Lu Y."/>
            <person name="Du Q."/>
            <person name="Sun Z."/>
        </authorList>
    </citation>
    <scope>NUCLEOTIDE SEQUENCE [LARGE SCALE GENOMIC DNA]</scope>
    <source>
        <strain evidence="8 9">D1-5</strain>
    </source>
</reference>
<dbReference type="PANTHER" id="PTHR47657">
    <property type="entry name" value="STEROL REGULATORY ELEMENT-BINDING PROTEIN ECM22"/>
    <property type="match status" value="1"/>
</dbReference>
<accession>A0A0A2W082</accession>
<name>A0A0A2W082_BEABA</name>
<evidence type="ECO:0000256" key="3">
    <source>
        <dbReference type="ARBA" id="ARBA00022525"/>
    </source>
</evidence>
<evidence type="ECO:0000256" key="2">
    <source>
        <dbReference type="ARBA" id="ARBA00007456"/>
    </source>
</evidence>
<feature type="compositionally biased region" description="Polar residues" evidence="6">
    <location>
        <begin position="1"/>
        <end position="10"/>
    </location>
</feature>
<dbReference type="CDD" id="cd02241">
    <property type="entry name" value="cupin_OxOx"/>
    <property type="match status" value="1"/>
</dbReference>
<dbReference type="InterPro" id="IPR006045">
    <property type="entry name" value="Cupin_1"/>
</dbReference>
<comment type="caution">
    <text evidence="8">The sequence shown here is derived from an EMBL/GenBank/DDBJ whole genome shotgun (WGS) entry which is preliminary data.</text>
</comment>
<dbReference type="STRING" id="1245745.A0A0A2W082"/>
<evidence type="ECO:0000256" key="1">
    <source>
        <dbReference type="ARBA" id="ARBA00004613"/>
    </source>
</evidence>
<dbReference type="Gene3D" id="2.60.120.10">
    <property type="entry name" value="Jelly Rolls"/>
    <property type="match status" value="1"/>
</dbReference>
<dbReference type="SUPFAM" id="SSF51182">
    <property type="entry name" value="RmlC-like cupins"/>
    <property type="match status" value="1"/>
</dbReference>
<dbReference type="InterPro" id="IPR011051">
    <property type="entry name" value="RmlC_Cupin_sf"/>
</dbReference>
<sequence>MTDSTSTDPISASAGLEGADGSAVPPAVDSGRVQSLPMLSACELELFSHYIIHTSRVIPHGKEDMFPLQIGMPNLAFTNPAVMHSILALAASCKCHDMMGSWATSPAKLEEICDLLRLADRHHQTSLDQLQNDIKERRAKQLRILLSNDVLPFQSQWITSIRAAHVAFVGLLQPGLRSNGKPASPRSDARAEEEEAELLASPSGPPEGNQSTYTSEDGPAEETRRLLLPIISTTYEAALAKLRARNGNLELSSEPLDDKLEACGTALVLLEELFHTVMGNEAPHTVPRKPHDFGALEDVPPWLVRYLARVTSATPSKLWRRRVMAFLNQVPFDFLRLVQRALDCMPVEESPAQSRGADDDDEEEPLPLEAAHKPAMNIFAHWLVLVMLLDGVWWIGDIGHWELGRIIHFIETQGFVLDLAEGETWWPETIFAERYGILADDKDFVFDLGQNGFQSIANRQTFPAMVGTGTSIAAARFPGCSISKLHIHPRAAEMLVLLSGRLVTETIPELGAAAVGAADGQTVLQQQQQRVIRNELAPNTLTVFDQGALHTQINPECDDATALTVFSAEDGGFGFVADQAFALPDDVIATQLGDAISGADIDRIRAALPAGAAAQIDACVEKCKIEKRHFQGGKSTRLERECGVDGVLVRGLQAEVWMLSARRGTRCGC</sequence>
<evidence type="ECO:0000259" key="7">
    <source>
        <dbReference type="SMART" id="SM00835"/>
    </source>
</evidence>
<dbReference type="Pfam" id="PF00190">
    <property type="entry name" value="Cupin_1"/>
    <property type="match status" value="1"/>
</dbReference>
<dbReference type="InterPro" id="IPR001929">
    <property type="entry name" value="Germin"/>
</dbReference>
<dbReference type="GO" id="GO:0030145">
    <property type="term" value="F:manganese ion binding"/>
    <property type="evidence" value="ECO:0007669"/>
    <property type="project" value="InterPro"/>
</dbReference>
<dbReference type="eggNOG" id="ENOG502SINP">
    <property type="taxonomic scope" value="Eukaryota"/>
</dbReference>
<dbReference type="InterPro" id="IPR052400">
    <property type="entry name" value="Zn2-C6_fungal_TF"/>
</dbReference>
<evidence type="ECO:0000256" key="5">
    <source>
        <dbReference type="ARBA" id="ARBA00023242"/>
    </source>
</evidence>
<feature type="region of interest" description="Disordered" evidence="6">
    <location>
        <begin position="177"/>
        <end position="220"/>
    </location>
</feature>
<protein>
    <submittedName>
        <fullName evidence="8">Spherulin-1A</fullName>
    </submittedName>
</protein>
<dbReference type="EMBL" id="ANFO01000151">
    <property type="protein sequence ID" value="KGQ12022.1"/>
    <property type="molecule type" value="Genomic_DNA"/>
</dbReference>
<dbReference type="SMART" id="SM00835">
    <property type="entry name" value="Cupin_1"/>
    <property type="match status" value="1"/>
</dbReference>
<dbReference type="AlphaFoldDB" id="A0A0A2W082"/>
<dbReference type="InterPro" id="IPR021858">
    <property type="entry name" value="Fun_TF"/>
</dbReference>
<dbReference type="Pfam" id="PF11951">
    <property type="entry name" value="Fungal_trans_2"/>
    <property type="match status" value="1"/>
</dbReference>
<dbReference type="InterPro" id="IPR014710">
    <property type="entry name" value="RmlC-like_jellyroll"/>
</dbReference>
<feature type="domain" description="Cupin type-1" evidence="7">
    <location>
        <begin position="435"/>
        <end position="602"/>
    </location>
</feature>
<dbReference type="OrthoDB" id="5295362at2759"/>
<dbReference type="GO" id="GO:0005576">
    <property type="term" value="C:extracellular region"/>
    <property type="evidence" value="ECO:0007669"/>
    <property type="project" value="UniProtKB-SubCell"/>
</dbReference>
<dbReference type="PANTHER" id="PTHR47657:SF14">
    <property type="entry name" value="ZN(2)-C6 FUNGAL-TYPE DOMAIN-CONTAINING PROTEIN"/>
    <property type="match status" value="1"/>
</dbReference>
<dbReference type="Proteomes" id="UP000030106">
    <property type="component" value="Unassembled WGS sequence"/>
</dbReference>